<dbReference type="EMBL" id="JBIRYO010000002">
    <property type="protein sequence ID" value="MFI2472660.1"/>
    <property type="molecule type" value="Genomic_DNA"/>
</dbReference>
<protein>
    <submittedName>
        <fullName evidence="3">Glycine betaine ABC transporter substrate-binding protein</fullName>
    </submittedName>
</protein>
<feature type="signal peptide" evidence="1">
    <location>
        <begin position="1"/>
        <end position="21"/>
    </location>
</feature>
<evidence type="ECO:0000259" key="2">
    <source>
        <dbReference type="Pfam" id="PF04069"/>
    </source>
</evidence>
<dbReference type="PROSITE" id="PS51257">
    <property type="entry name" value="PROKAR_LIPOPROTEIN"/>
    <property type="match status" value="1"/>
</dbReference>
<accession>A0ABW7WV12</accession>
<evidence type="ECO:0000313" key="4">
    <source>
        <dbReference type="Proteomes" id="UP001611415"/>
    </source>
</evidence>
<reference evidence="3 4" key="1">
    <citation type="submission" date="2024-10" db="EMBL/GenBank/DDBJ databases">
        <title>The Natural Products Discovery Center: Release of the First 8490 Sequenced Strains for Exploring Actinobacteria Biosynthetic Diversity.</title>
        <authorList>
            <person name="Kalkreuter E."/>
            <person name="Kautsar S.A."/>
            <person name="Yang D."/>
            <person name="Bader C.D."/>
            <person name="Teijaro C.N."/>
            <person name="Fluegel L."/>
            <person name="Davis C.M."/>
            <person name="Simpson J.R."/>
            <person name="Lauterbach L."/>
            <person name="Steele A.D."/>
            <person name="Gui C."/>
            <person name="Meng S."/>
            <person name="Li G."/>
            <person name="Viehrig K."/>
            <person name="Ye F."/>
            <person name="Su P."/>
            <person name="Kiefer A.F."/>
            <person name="Nichols A."/>
            <person name="Cepeda A.J."/>
            <person name="Yan W."/>
            <person name="Fan B."/>
            <person name="Jiang Y."/>
            <person name="Adhikari A."/>
            <person name="Zheng C.-J."/>
            <person name="Schuster L."/>
            <person name="Cowan T.M."/>
            <person name="Smanski M.J."/>
            <person name="Chevrette M.G."/>
            <person name="De Carvalho L.P.S."/>
            <person name="Shen B."/>
        </authorList>
    </citation>
    <scope>NUCLEOTIDE SEQUENCE [LARGE SCALE GENOMIC DNA]</scope>
    <source>
        <strain evidence="3 4">NPDC019275</strain>
    </source>
</reference>
<organism evidence="3 4">
    <name type="scientific">Nocardia xishanensis</name>
    <dbReference type="NCBI Taxonomy" id="238964"/>
    <lineage>
        <taxon>Bacteria</taxon>
        <taxon>Bacillati</taxon>
        <taxon>Actinomycetota</taxon>
        <taxon>Actinomycetes</taxon>
        <taxon>Mycobacteriales</taxon>
        <taxon>Nocardiaceae</taxon>
        <taxon>Nocardia</taxon>
    </lineage>
</organism>
<keyword evidence="1" id="KW-0732">Signal</keyword>
<feature type="chain" id="PRO_5047070985" evidence="1">
    <location>
        <begin position="22"/>
        <end position="295"/>
    </location>
</feature>
<dbReference type="Gene3D" id="3.40.190.120">
    <property type="entry name" value="Osmoprotection protein (prox), domain 2"/>
    <property type="match status" value="1"/>
</dbReference>
<dbReference type="Gene3D" id="3.40.190.10">
    <property type="entry name" value="Periplasmic binding protein-like II"/>
    <property type="match status" value="1"/>
</dbReference>
<sequence>MLLAASRRVLARVLIVAAASAVVSCGNDDSGPAFVVGAGDAIESRVLAEVYAGALARTGLKVAVQPELGQRADYLAALDAGRVALVGEHSGALLGFFDSGSAARTPSAVIEDLNRSLPEGLVVSDPADGTDLRPRVLVTAEAARRDDLDSVAELVPRCAELHAGLAPAPDALRGPGAKPVTGCDFADETPLPDVAALRNALLDNSVQAGVVGGPSALTTSATEGLTVLADSEYALRAENVIPVFRKGLLDDQRIRKLNYVAGELTTDELVEMIRRVRDGAAAGEVARAWLDNHGL</sequence>
<dbReference type="Pfam" id="PF04069">
    <property type="entry name" value="OpuAC"/>
    <property type="match status" value="1"/>
</dbReference>
<comment type="caution">
    <text evidence="3">The sequence shown here is derived from an EMBL/GenBank/DDBJ whole genome shotgun (WGS) entry which is preliminary data.</text>
</comment>
<keyword evidence="4" id="KW-1185">Reference proteome</keyword>
<proteinExistence type="predicted"/>
<feature type="domain" description="ABC-type glycine betaine transport system substrate-binding" evidence="2">
    <location>
        <begin position="35"/>
        <end position="291"/>
    </location>
</feature>
<evidence type="ECO:0000256" key="1">
    <source>
        <dbReference type="SAM" id="SignalP"/>
    </source>
</evidence>
<gene>
    <name evidence="3" type="ORF">ACH49W_04715</name>
</gene>
<name>A0ABW7WV12_9NOCA</name>
<dbReference type="SUPFAM" id="SSF53850">
    <property type="entry name" value="Periplasmic binding protein-like II"/>
    <property type="match status" value="1"/>
</dbReference>
<dbReference type="RefSeq" id="WP_397091127.1">
    <property type="nucleotide sequence ID" value="NZ_JBIRYO010000002.1"/>
</dbReference>
<evidence type="ECO:0000313" key="3">
    <source>
        <dbReference type="EMBL" id="MFI2472660.1"/>
    </source>
</evidence>
<dbReference type="Proteomes" id="UP001611415">
    <property type="component" value="Unassembled WGS sequence"/>
</dbReference>
<dbReference type="InterPro" id="IPR007210">
    <property type="entry name" value="ABC_Gly_betaine_transp_sub-bd"/>
</dbReference>